<evidence type="ECO:0000256" key="1">
    <source>
        <dbReference type="ARBA" id="ARBA00004117"/>
    </source>
</evidence>
<sequence length="435" mass="46917">MGFQQGLSGLNAASKQLDVIGNNVSNASTVGFKRSRAEFADIYANSLSAVSNTQVGIGVQTVNVAQAFFQGNITTTQNPLDLAISGPGFFQVNSDEQGDGIAAYTRNGQFKLNENGYFENNGYFLTGYKLDDFGNEVGAEQPLSIDNVGEGVAKQTTNVVWSLNLDADDTRTPDIPYAAAPGGFDLPSLTNRDSYSYTNTTKFYDNFGASHELTTFFVKRDGANNVWDVYRQIDGGAITNADGTTPNTAAPYVRTQIKFDSLGQLVTNDQTNFPTTFTMDAATTGLDLADPITVDFAKTTQYSGEFSVTRLSYDGYPLGRLAGVNVSSDGLVTARFSNGYVKNIGRVKLYNFVNPQGLRPVGDNRWVYTDNAGAKSVASPDSSGMGSLRSGALEDSNVDTTEELVNMIIAQRFYQANAQTIKTQDAVLQTLLNLR</sequence>
<evidence type="ECO:0000313" key="11">
    <source>
        <dbReference type="Proteomes" id="UP001595636"/>
    </source>
</evidence>
<evidence type="ECO:0000256" key="5">
    <source>
        <dbReference type="RuleBase" id="RU362116"/>
    </source>
</evidence>
<organism evidence="10 11">
    <name type="scientific">Vogesella amnigena</name>
    <dbReference type="NCBI Taxonomy" id="1507449"/>
    <lineage>
        <taxon>Bacteria</taxon>
        <taxon>Pseudomonadati</taxon>
        <taxon>Pseudomonadota</taxon>
        <taxon>Betaproteobacteria</taxon>
        <taxon>Neisseriales</taxon>
        <taxon>Chromobacteriaceae</taxon>
        <taxon>Vogesella</taxon>
    </lineage>
</organism>
<dbReference type="Pfam" id="PF07559">
    <property type="entry name" value="FlgE_D2"/>
    <property type="match status" value="1"/>
</dbReference>
<evidence type="ECO:0000259" key="9">
    <source>
        <dbReference type="Pfam" id="PF22692"/>
    </source>
</evidence>
<feature type="domain" description="Flagellar basal-body/hook protein C-terminal" evidence="7">
    <location>
        <begin position="389"/>
        <end position="434"/>
    </location>
</feature>
<comment type="similarity">
    <text evidence="2 5">Belongs to the flagella basal body rod proteins family.</text>
</comment>
<dbReference type="InterPro" id="IPR037925">
    <property type="entry name" value="FlgE/F/G-like"/>
</dbReference>
<feature type="domain" description="Flagellar hook protein FlgE D2" evidence="8">
    <location>
        <begin position="188"/>
        <end position="316"/>
    </location>
</feature>
<dbReference type="Proteomes" id="UP001595636">
    <property type="component" value="Unassembled WGS sequence"/>
</dbReference>
<proteinExistence type="inferred from homology"/>
<keyword evidence="10" id="KW-0969">Cilium</keyword>
<dbReference type="InterPro" id="IPR010930">
    <property type="entry name" value="Flg_bb/hook_C_dom"/>
</dbReference>
<gene>
    <name evidence="10" type="primary">flgE</name>
    <name evidence="10" type="ORF">ACFOKJ_04325</name>
</gene>
<evidence type="ECO:0000256" key="3">
    <source>
        <dbReference type="ARBA" id="ARBA00019015"/>
    </source>
</evidence>
<dbReference type="Pfam" id="PF00460">
    <property type="entry name" value="Flg_bb_rod"/>
    <property type="match status" value="1"/>
</dbReference>
<comment type="caution">
    <text evidence="10">The sequence shown here is derived from an EMBL/GenBank/DDBJ whole genome shotgun (WGS) entry which is preliminary data.</text>
</comment>
<name>A0ABV7TRJ8_9NEIS</name>
<evidence type="ECO:0000259" key="7">
    <source>
        <dbReference type="Pfam" id="PF06429"/>
    </source>
</evidence>
<dbReference type="RefSeq" id="WP_390276887.1">
    <property type="nucleotide sequence ID" value="NZ_JBHRYH010000009.1"/>
</dbReference>
<feature type="domain" description="Flagellar basal body rod protein N-terminal" evidence="6">
    <location>
        <begin position="6"/>
        <end position="33"/>
    </location>
</feature>
<comment type="function">
    <text evidence="5">A flexible structure which links the flagellar filament to the drive apparatus in the basal body.</text>
</comment>
<dbReference type="Pfam" id="PF06429">
    <property type="entry name" value="Flg_bbr_C"/>
    <property type="match status" value="1"/>
</dbReference>
<evidence type="ECO:0000259" key="6">
    <source>
        <dbReference type="Pfam" id="PF00460"/>
    </source>
</evidence>
<reference evidence="11" key="1">
    <citation type="journal article" date="2019" name="Int. J. Syst. Evol. Microbiol.">
        <title>The Global Catalogue of Microorganisms (GCM) 10K type strain sequencing project: providing services to taxonomists for standard genome sequencing and annotation.</title>
        <authorList>
            <consortium name="The Broad Institute Genomics Platform"/>
            <consortium name="The Broad Institute Genome Sequencing Center for Infectious Disease"/>
            <person name="Wu L."/>
            <person name="Ma J."/>
        </authorList>
    </citation>
    <scope>NUCLEOTIDE SEQUENCE [LARGE SCALE GENOMIC DNA]</scope>
    <source>
        <strain evidence="11">KCTC 42195</strain>
    </source>
</reference>
<dbReference type="InterPro" id="IPR011491">
    <property type="entry name" value="FlgE_D2"/>
</dbReference>
<dbReference type="NCBIfam" id="NF004238">
    <property type="entry name" value="PRK05682.1-1"/>
    <property type="match status" value="1"/>
</dbReference>
<dbReference type="Pfam" id="PF22692">
    <property type="entry name" value="LlgE_F_G_D1"/>
    <property type="match status" value="1"/>
</dbReference>
<dbReference type="EMBL" id="JBHRYH010000009">
    <property type="protein sequence ID" value="MFC3625374.1"/>
    <property type="molecule type" value="Genomic_DNA"/>
</dbReference>
<dbReference type="SUPFAM" id="SSF117143">
    <property type="entry name" value="Flagellar hook protein flgE"/>
    <property type="match status" value="1"/>
</dbReference>
<evidence type="ECO:0000256" key="4">
    <source>
        <dbReference type="ARBA" id="ARBA00023143"/>
    </source>
</evidence>
<dbReference type="InterPro" id="IPR037058">
    <property type="entry name" value="Falgellar_hook_FlgE_sf"/>
</dbReference>
<keyword evidence="11" id="KW-1185">Reference proteome</keyword>
<protein>
    <recommendedName>
        <fullName evidence="3 5">Flagellar hook protein FlgE</fullName>
    </recommendedName>
</protein>
<dbReference type="PROSITE" id="PS00588">
    <property type="entry name" value="FLAGELLA_BB_ROD"/>
    <property type="match status" value="1"/>
</dbReference>
<keyword evidence="4 5" id="KW-0975">Bacterial flagellum</keyword>
<dbReference type="InterPro" id="IPR020013">
    <property type="entry name" value="Flagellar_FlgE/F/G"/>
</dbReference>
<feature type="domain" description="Flagellar hook protein FlgE/F/G-like D1" evidence="9">
    <location>
        <begin position="83"/>
        <end position="126"/>
    </location>
</feature>
<dbReference type="NCBIfam" id="TIGR03506">
    <property type="entry name" value="FlgEFG_subfam"/>
    <property type="match status" value="1"/>
</dbReference>
<keyword evidence="10" id="KW-0966">Cell projection</keyword>
<dbReference type="InterPro" id="IPR019776">
    <property type="entry name" value="Flagellar_basal_body_rod_CS"/>
</dbReference>
<accession>A0ABV7TRJ8</accession>
<dbReference type="InterPro" id="IPR053967">
    <property type="entry name" value="LlgE_F_G-like_D1"/>
</dbReference>
<evidence type="ECO:0000259" key="8">
    <source>
        <dbReference type="Pfam" id="PF07559"/>
    </source>
</evidence>
<dbReference type="InterPro" id="IPR001444">
    <property type="entry name" value="Flag_bb_rod_N"/>
</dbReference>
<dbReference type="Gene3D" id="2.60.98.20">
    <property type="entry name" value="Flagellar hook protein FlgE"/>
    <property type="match status" value="1"/>
</dbReference>
<comment type="subcellular location">
    <subcellularLocation>
        <location evidence="1 5">Bacterial flagellum basal body</location>
    </subcellularLocation>
</comment>
<keyword evidence="10" id="KW-0282">Flagellum</keyword>
<dbReference type="PANTHER" id="PTHR30435:SF1">
    <property type="entry name" value="FLAGELLAR HOOK PROTEIN FLGE"/>
    <property type="match status" value="1"/>
</dbReference>
<evidence type="ECO:0000256" key="2">
    <source>
        <dbReference type="ARBA" id="ARBA00009677"/>
    </source>
</evidence>
<dbReference type="PANTHER" id="PTHR30435">
    <property type="entry name" value="FLAGELLAR PROTEIN"/>
    <property type="match status" value="1"/>
</dbReference>
<evidence type="ECO:0000313" key="10">
    <source>
        <dbReference type="EMBL" id="MFC3625374.1"/>
    </source>
</evidence>